<sequence length="134" mass="14220">MNRTVRGQRGGALCPFSRRGDGKRVTANFAAFGCEISERETFAYQIADPHRAQGGFAVDAIGFLLAVGMAVLASTHIAGNLERGCLMVLDGDSLTAAMLSQGLLHGSLASIRIPLHLASALSLWLASLMRLTTY</sequence>
<keyword evidence="3" id="KW-1185">Reference proteome</keyword>
<dbReference type="Proteomes" id="UP000523000">
    <property type="component" value="Unassembled WGS sequence"/>
</dbReference>
<name>A0A839QHY7_9MICC</name>
<organism evidence="2 3">
    <name type="scientific">Paeniglutamicibacter cryotolerans</name>
    <dbReference type="NCBI Taxonomy" id="670079"/>
    <lineage>
        <taxon>Bacteria</taxon>
        <taxon>Bacillati</taxon>
        <taxon>Actinomycetota</taxon>
        <taxon>Actinomycetes</taxon>
        <taxon>Micrococcales</taxon>
        <taxon>Micrococcaceae</taxon>
        <taxon>Paeniglutamicibacter</taxon>
    </lineage>
</organism>
<accession>A0A839QHY7</accession>
<keyword evidence="1" id="KW-0812">Transmembrane</keyword>
<proteinExistence type="predicted"/>
<evidence type="ECO:0000313" key="2">
    <source>
        <dbReference type="EMBL" id="MBB2995387.1"/>
    </source>
</evidence>
<gene>
    <name evidence="2" type="ORF">E9229_001578</name>
</gene>
<evidence type="ECO:0000313" key="3">
    <source>
        <dbReference type="Proteomes" id="UP000523000"/>
    </source>
</evidence>
<protein>
    <submittedName>
        <fullName evidence="2">Uncharacterized protein</fullName>
    </submittedName>
</protein>
<comment type="caution">
    <text evidence="2">The sequence shown here is derived from an EMBL/GenBank/DDBJ whole genome shotgun (WGS) entry which is preliminary data.</text>
</comment>
<dbReference type="EMBL" id="JACHVS010000001">
    <property type="protein sequence ID" value="MBB2995387.1"/>
    <property type="molecule type" value="Genomic_DNA"/>
</dbReference>
<keyword evidence="1" id="KW-0472">Membrane</keyword>
<keyword evidence="1" id="KW-1133">Transmembrane helix</keyword>
<evidence type="ECO:0000256" key="1">
    <source>
        <dbReference type="SAM" id="Phobius"/>
    </source>
</evidence>
<feature type="transmembrane region" description="Helical" evidence="1">
    <location>
        <begin position="56"/>
        <end position="78"/>
    </location>
</feature>
<reference evidence="2 3" key="1">
    <citation type="submission" date="2020-08" db="EMBL/GenBank/DDBJ databases">
        <title>Sequencing the genomes of 1000 actinobacteria strains.</title>
        <authorList>
            <person name="Klenk H.-P."/>
        </authorList>
    </citation>
    <scope>NUCLEOTIDE SEQUENCE [LARGE SCALE GENOMIC DNA]</scope>
    <source>
        <strain evidence="2 3">DSM 22826</strain>
    </source>
</reference>
<dbReference type="RefSeq" id="WP_183510654.1">
    <property type="nucleotide sequence ID" value="NZ_BAABGK010000090.1"/>
</dbReference>
<dbReference type="AlphaFoldDB" id="A0A839QHY7"/>